<sequence length="1066" mass="116388">MNLIATSIVRPVFAWILMSALIIFGAVAATQLGVSQLPDIDFPILTVNVAYEGATPEVVESTLLIPIEERLLGIEGLKQMRSNARQGSGQVVLELDMQRNVDVALQEVQAALSQLRLPLGIDPPVISKTNPEDQPFMFIGVFADKPLHELLVWADVFLLDQFRFIPGIGEASIAGYPERNLRVWPDMAKMRRYDITVSDLVTAIETQHLESTAGQFIKGKDELRVRWLGEAGSPKDLSRVRILRRGGENIYASGASPTIGDVARVEDALSDQRRIARLNGSDQQGIGIGIRKQRGQNEVELADAVHKKVAELQSQLPEGYTLQVNIDFSRSTKATVFTTYEKLMIAALVTILVCFAFLGSWQGALNIIFSIPTSIVGTFLIIYFAGFTLNLFTLLALTLAISIVVDDAIMLLENIVRHYRMGKNAAQAAYDGSMEILPAATAATLAVIAVFLPVVVMDGVIGRFFFQFGIVMSAAVLLSLVEAVTITPMRSAAFLGTSPKPARLEVYLEHRFESLNAWYGRLLARTLKHPKLISVASMLLFLVSLLLIFQVRQEFVPLQDQDFVIINGQAPPGASLAYTISRAKEIEAILGQHRDIERFFTSAGAGGPSAEINQFFMLVKLKPRATRKKGHVAIMNELRGSFKKVEGVRASLRDFSSRGLTSGRQFQVSFNIFGSDLEVLDTKAKEIIDRLNAEGLTQDLDTDFKRNFPELLIVPNREAMAARSVSIQSVATTLGATVAGQRQGRYTADGRRYDIRIKLPDEKISSAKDIGNILVRNAAANTVPLSELVTFTEKKTFQSITRVNRQRAIGIFGSVAPGKSQAMVLERARNIAAQILPQGYSFALEGGAAGLAESFKSLNLALLLGILIAYMILAVQFNSFVHPLSVLVALPFSVTGALITLWVSGVSLNLFSFIGLVVLMGIAKKNSILLVEFTNHVRAANKNASVLSALIEACPVRLRPILMTSTATVIAALPLVIGNGIGQETRTPIGLTIIGGTIVSTVFTLFVVPCVYLLLTRFEKHKASQLLVHSPEPAAQPYESADESFREANAPVQVAGKPRKRRRAVT</sequence>
<keyword evidence="2" id="KW-0472">Membrane</keyword>
<dbReference type="PRINTS" id="PR00702">
    <property type="entry name" value="ACRIFLAVINRP"/>
</dbReference>
<dbReference type="HOGENOM" id="CLU_002755_1_2_12"/>
<dbReference type="PATRIC" id="fig|869212.3.peg.3144"/>
<dbReference type="InterPro" id="IPR001036">
    <property type="entry name" value="Acrflvin-R"/>
</dbReference>
<feature type="transmembrane region" description="Helical" evidence="2">
    <location>
        <begin position="12"/>
        <end position="34"/>
    </location>
</feature>
<evidence type="ECO:0000256" key="2">
    <source>
        <dbReference type="SAM" id="Phobius"/>
    </source>
</evidence>
<name>I4B8Z8_TURPD</name>
<keyword evidence="4" id="KW-1185">Reference proteome</keyword>
<dbReference type="AlphaFoldDB" id="I4B8Z8"/>
<keyword evidence="2" id="KW-1133">Transmembrane helix</keyword>
<dbReference type="SUPFAM" id="SSF82866">
    <property type="entry name" value="Multidrug efflux transporter AcrB transmembrane domain"/>
    <property type="match status" value="2"/>
</dbReference>
<organism evidence="3 4">
    <name type="scientific">Turneriella parva (strain ATCC BAA-1111 / DSM 21527 / NCTC 11395 / H)</name>
    <name type="common">Leptospira parva</name>
    <dbReference type="NCBI Taxonomy" id="869212"/>
    <lineage>
        <taxon>Bacteria</taxon>
        <taxon>Pseudomonadati</taxon>
        <taxon>Spirochaetota</taxon>
        <taxon>Spirochaetia</taxon>
        <taxon>Leptospirales</taxon>
        <taxon>Leptospiraceae</taxon>
        <taxon>Turneriella</taxon>
    </lineage>
</organism>
<dbReference type="PANTHER" id="PTHR32063:SF0">
    <property type="entry name" value="SWARMING MOTILITY PROTEIN SWRC"/>
    <property type="match status" value="1"/>
</dbReference>
<dbReference type="Gene3D" id="3.30.70.1440">
    <property type="entry name" value="Multidrug efflux transporter AcrB pore domain"/>
    <property type="match status" value="1"/>
</dbReference>
<evidence type="ECO:0000313" key="3">
    <source>
        <dbReference type="EMBL" id="AFM13755.1"/>
    </source>
</evidence>
<dbReference type="Gene3D" id="3.30.70.1320">
    <property type="entry name" value="Multidrug efflux transporter AcrB pore domain like"/>
    <property type="match status" value="1"/>
</dbReference>
<dbReference type="InterPro" id="IPR027463">
    <property type="entry name" value="AcrB_DN_DC_subdom"/>
</dbReference>
<proteinExistence type="predicted"/>
<feature type="transmembrane region" description="Helical" evidence="2">
    <location>
        <begin position="993"/>
        <end position="1015"/>
    </location>
</feature>
<dbReference type="RefSeq" id="WP_014804255.1">
    <property type="nucleotide sequence ID" value="NC_018020.1"/>
</dbReference>
<dbReference type="Gene3D" id="1.20.1640.10">
    <property type="entry name" value="Multidrug efflux transporter AcrB transmembrane domain"/>
    <property type="match status" value="2"/>
</dbReference>
<evidence type="ECO:0000256" key="1">
    <source>
        <dbReference type="SAM" id="MobiDB-lite"/>
    </source>
</evidence>
<dbReference type="STRING" id="869212.Turpa_3116"/>
<dbReference type="GO" id="GO:0005886">
    <property type="term" value="C:plasma membrane"/>
    <property type="evidence" value="ECO:0007669"/>
    <property type="project" value="TreeGrafter"/>
</dbReference>
<dbReference type="SUPFAM" id="SSF82714">
    <property type="entry name" value="Multidrug efflux transporter AcrB TolC docking domain, DN and DC subdomains"/>
    <property type="match status" value="2"/>
</dbReference>
<feature type="transmembrane region" description="Helical" evidence="2">
    <location>
        <begin position="436"/>
        <end position="457"/>
    </location>
</feature>
<feature type="transmembrane region" description="Helical" evidence="2">
    <location>
        <begin position="961"/>
        <end position="981"/>
    </location>
</feature>
<dbReference type="SUPFAM" id="SSF82693">
    <property type="entry name" value="Multidrug efflux transporter AcrB pore domain, PN1, PN2, PC1 and PC2 subdomains"/>
    <property type="match status" value="3"/>
</dbReference>
<feature type="transmembrane region" description="Helical" evidence="2">
    <location>
        <begin position="860"/>
        <end position="881"/>
    </location>
</feature>
<evidence type="ECO:0000313" key="4">
    <source>
        <dbReference type="Proteomes" id="UP000006048"/>
    </source>
</evidence>
<feature type="transmembrane region" description="Helical" evidence="2">
    <location>
        <begin position="464"/>
        <end position="486"/>
    </location>
</feature>
<feature type="compositionally biased region" description="Basic residues" evidence="1">
    <location>
        <begin position="1057"/>
        <end position="1066"/>
    </location>
</feature>
<dbReference type="OrthoDB" id="366306at2"/>
<keyword evidence="2" id="KW-0812">Transmembrane</keyword>
<dbReference type="Proteomes" id="UP000006048">
    <property type="component" value="Chromosome"/>
</dbReference>
<dbReference type="GO" id="GO:0042910">
    <property type="term" value="F:xenobiotic transmembrane transporter activity"/>
    <property type="evidence" value="ECO:0007669"/>
    <property type="project" value="TreeGrafter"/>
</dbReference>
<dbReference type="Pfam" id="PF00873">
    <property type="entry name" value="ACR_tran"/>
    <property type="match status" value="1"/>
</dbReference>
<dbReference type="EMBL" id="CP002959">
    <property type="protein sequence ID" value="AFM13755.1"/>
    <property type="molecule type" value="Genomic_DNA"/>
</dbReference>
<feature type="region of interest" description="Disordered" evidence="1">
    <location>
        <begin position="1038"/>
        <end position="1066"/>
    </location>
</feature>
<feature type="transmembrane region" description="Helical" evidence="2">
    <location>
        <begin position="343"/>
        <end position="361"/>
    </location>
</feature>
<dbReference type="Gene3D" id="3.30.2090.10">
    <property type="entry name" value="Multidrug efflux transporter AcrB TolC docking domain, DN and DC subdomains"/>
    <property type="match status" value="2"/>
</dbReference>
<dbReference type="KEGG" id="tpx:Turpa_3116"/>
<feature type="transmembrane region" description="Helical" evidence="2">
    <location>
        <begin position="532"/>
        <end position="549"/>
    </location>
</feature>
<feature type="transmembrane region" description="Helical" evidence="2">
    <location>
        <begin position="901"/>
        <end position="923"/>
    </location>
</feature>
<gene>
    <name evidence="3" type="ordered locus">Turpa_3116</name>
</gene>
<protein>
    <submittedName>
        <fullName evidence="3">Acriflavin resistance protein</fullName>
    </submittedName>
</protein>
<dbReference type="Gene3D" id="3.30.70.1430">
    <property type="entry name" value="Multidrug efflux transporter AcrB pore domain"/>
    <property type="match status" value="2"/>
</dbReference>
<reference evidence="3 4" key="1">
    <citation type="submission" date="2012-06" db="EMBL/GenBank/DDBJ databases">
        <title>The complete chromosome of genome of Turneriella parva DSM 21527.</title>
        <authorList>
            <consortium name="US DOE Joint Genome Institute (JGI-PGF)"/>
            <person name="Lucas S."/>
            <person name="Han J."/>
            <person name="Lapidus A."/>
            <person name="Bruce D."/>
            <person name="Goodwin L."/>
            <person name="Pitluck S."/>
            <person name="Peters L."/>
            <person name="Kyrpides N."/>
            <person name="Mavromatis K."/>
            <person name="Ivanova N."/>
            <person name="Mikhailova N."/>
            <person name="Chertkov O."/>
            <person name="Detter J.C."/>
            <person name="Tapia R."/>
            <person name="Han C."/>
            <person name="Land M."/>
            <person name="Hauser L."/>
            <person name="Markowitz V."/>
            <person name="Cheng J.-F."/>
            <person name="Hugenholtz P."/>
            <person name="Woyke T."/>
            <person name="Wu D."/>
            <person name="Gronow S."/>
            <person name="Wellnitz S."/>
            <person name="Brambilla E."/>
            <person name="Klenk H.-P."/>
            <person name="Eisen J.A."/>
        </authorList>
    </citation>
    <scope>NUCLEOTIDE SEQUENCE [LARGE SCALE GENOMIC DNA]</scope>
    <source>
        <strain evidence="4">ATCC BAA-1111 / DSM 21527 / NCTC 11395 / H</strain>
    </source>
</reference>
<accession>I4B8Z8</accession>
<dbReference type="PANTHER" id="PTHR32063">
    <property type="match status" value="1"/>
</dbReference>